<evidence type="ECO:0000313" key="2">
    <source>
        <dbReference type="Proteomes" id="UP000476055"/>
    </source>
</evidence>
<sequence length="118" mass="13449">MSLLFAAGFVLVGAILTGVLLAFWNDVRDWLNNVAADTVQKYIGYNARKAMQRAVCVADRVVNKIRTRSTVFYKKDRLDTYMDKVVLEAEAPVYEFDEEVIDKIREKGSIAQEMKYCG</sequence>
<dbReference type="EMBL" id="VUMU01000001">
    <property type="protein sequence ID" value="MST56870.1"/>
    <property type="molecule type" value="Genomic_DNA"/>
</dbReference>
<dbReference type="Proteomes" id="UP000476055">
    <property type="component" value="Unassembled WGS sequence"/>
</dbReference>
<comment type="caution">
    <text evidence="1">The sequence shown here is derived from an EMBL/GenBank/DDBJ whole genome shotgun (WGS) entry which is preliminary data.</text>
</comment>
<dbReference type="RefSeq" id="WP_154494924.1">
    <property type="nucleotide sequence ID" value="NZ_VUMU01000001.1"/>
</dbReference>
<protein>
    <submittedName>
        <fullName evidence="1">Uncharacterized protein</fullName>
    </submittedName>
</protein>
<reference evidence="1 2" key="1">
    <citation type="submission" date="2019-08" db="EMBL/GenBank/DDBJ databases">
        <title>In-depth cultivation of the pig gut microbiome towards novel bacterial diversity and tailored functional studies.</title>
        <authorList>
            <person name="Wylensek D."/>
            <person name="Hitch T.C.A."/>
            <person name="Clavel T."/>
        </authorList>
    </citation>
    <scope>NUCLEOTIDE SEQUENCE [LARGE SCALE GENOMIC DNA]</scope>
    <source>
        <strain evidence="1 2">WCA3-601-WT-6H</strain>
    </source>
</reference>
<gene>
    <name evidence="1" type="ORF">FYJ59_01155</name>
</gene>
<proteinExistence type="predicted"/>
<evidence type="ECO:0000313" key="1">
    <source>
        <dbReference type="EMBL" id="MST56870.1"/>
    </source>
</evidence>
<dbReference type="AlphaFoldDB" id="A0A6L5YFN6"/>
<keyword evidence="2" id="KW-1185">Reference proteome</keyword>
<name>A0A6L5YFN6_9FIRM</name>
<accession>A0A6L5YFN6</accession>
<organism evidence="1 2">
    <name type="scientific">Waltera intestinalis</name>
    <dbReference type="NCBI Taxonomy" id="2606635"/>
    <lineage>
        <taxon>Bacteria</taxon>
        <taxon>Bacillati</taxon>
        <taxon>Bacillota</taxon>
        <taxon>Clostridia</taxon>
        <taxon>Lachnospirales</taxon>
        <taxon>Lachnospiraceae</taxon>
        <taxon>Waltera</taxon>
    </lineage>
</organism>